<gene>
    <name evidence="1" type="ORF">CONLIGDRAFT_676868</name>
</gene>
<evidence type="ECO:0000313" key="2">
    <source>
        <dbReference type="Proteomes" id="UP000182658"/>
    </source>
</evidence>
<dbReference type="AlphaFoldDB" id="A0A1J7JYZ4"/>
<protein>
    <submittedName>
        <fullName evidence="1">Uncharacterized protein</fullName>
    </submittedName>
</protein>
<proteinExistence type="predicted"/>
<dbReference type="OrthoDB" id="3759773at2759"/>
<evidence type="ECO:0000313" key="1">
    <source>
        <dbReference type="EMBL" id="OIW33058.1"/>
    </source>
</evidence>
<name>A0A1J7JYZ4_9PEZI</name>
<sequence>MEDHQKRQSVGTVQLPVEILLAIFDNFRRSGHPVVDRRERFGQLSDHEYREKRDRYDNEERACRTTVCNARLVCRLFNELASPLLLPGLCLHVDQASLDLVDAVSRSSLVASGVQVLNVVLRYRPRGAADDFDLFKTLVHKRLDNIQRESVRNVLCWKGGYRLNKEHKDYAQYKEVLDILENVRYACTDGHCDGSDEDYYAGLDMELRIEEYRRLLPRAHQEYSLRHDEQIRLMTTGSFVKRVAASMAKLPRAASLVLLDQPYRGHDDWDWHTNQPKHVLTDMGEFSRYLASSLSWGDIYDGEYDNGLPWKILSELPIAIHKAGTQLKSLCIYSIPPARFLAMEPFQARRNEDGEMSGATAALEDLCTASQHLETFHLDPGPWGRSFHAADYNQADLRKAMDCMNTFLRCFVSSAALQDLHLELYKNHLDNPSAGPWSYYPLDPVLSVLPDLPRLRRLTLRKVQATEEQLTKFCGRLGAGTLESVMLRDVQVTGRWEMVTGILEEKTAAKCGDGSFFELALLYGEVPDPTDTGIRTWCAGLAKAVLHEENENRSRQVKEFTEELQRRAA</sequence>
<dbReference type="InParanoid" id="A0A1J7JYZ4"/>
<dbReference type="Proteomes" id="UP000182658">
    <property type="component" value="Unassembled WGS sequence"/>
</dbReference>
<accession>A0A1J7JYZ4</accession>
<organism evidence="1 2">
    <name type="scientific">Coniochaeta ligniaria NRRL 30616</name>
    <dbReference type="NCBI Taxonomy" id="1408157"/>
    <lineage>
        <taxon>Eukaryota</taxon>
        <taxon>Fungi</taxon>
        <taxon>Dikarya</taxon>
        <taxon>Ascomycota</taxon>
        <taxon>Pezizomycotina</taxon>
        <taxon>Sordariomycetes</taxon>
        <taxon>Sordariomycetidae</taxon>
        <taxon>Coniochaetales</taxon>
        <taxon>Coniochaetaceae</taxon>
        <taxon>Coniochaeta</taxon>
    </lineage>
</organism>
<dbReference type="STRING" id="1408157.A0A1J7JYZ4"/>
<keyword evidence="2" id="KW-1185">Reference proteome</keyword>
<dbReference type="EMBL" id="KV875094">
    <property type="protein sequence ID" value="OIW33058.1"/>
    <property type="molecule type" value="Genomic_DNA"/>
</dbReference>
<reference evidence="1 2" key="1">
    <citation type="submission" date="2016-10" db="EMBL/GenBank/DDBJ databases">
        <title>Draft genome sequence of Coniochaeta ligniaria NRRL30616, a lignocellulolytic fungus for bioabatement of inhibitors in plant biomass hydrolysates.</title>
        <authorList>
            <consortium name="DOE Joint Genome Institute"/>
            <person name="Jimenez D.J."/>
            <person name="Hector R.E."/>
            <person name="Riley R."/>
            <person name="Sun H."/>
            <person name="Grigoriev I.V."/>
            <person name="Van Elsas J.D."/>
            <person name="Nichols N.N."/>
        </authorList>
    </citation>
    <scope>NUCLEOTIDE SEQUENCE [LARGE SCALE GENOMIC DNA]</scope>
    <source>
        <strain evidence="1 2">NRRL 30616</strain>
    </source>
</reference>